<dbReference type="Pfam" id="PF16746">
    <property type="entry name" value="BAR_3"/>
    <property type="match status" value="1"/>
</dbReference>
<feature type="region of interest" description="Disordered" evidence="7">
    <location>
        <begin position="329"/>
        <end position="426"/>
    </location>
</feature>
<feature type="non-terminal residue" evidence="10">
    <location>
        <position position="1"/>
    </location>
</feature>
<name>A0A4P9WHY1_9FUNG</name>
<evidence type="ECO:0000313" key="10">
    <source>
        <dbReference type="EMBL" id="RKO90156.1"/>
    </source>
</evidence>
<dbReference type="InterPro" id="IPR004182">
    <property type="entry name" value="GRAM"/>
</dbReference>
<dbReference type="Proteomes" id="UP000269721">
    <property type="component" value="Unassembled WGS sequence"/>
</dbReference>
<evidence type="ECO:0000313" key="11">
    <source>
        <dbReference type="Proteomes" id="UP000269721"/>
    </source>
</evidence>
<dbReference type="InterPro" id="IPR001849">
    <property type="entry name" value="PH_domain"/>
</dbReference>
<dbReference type="PANTHER" id="PTHR23319">
    <property type="entry name" value="GRAM DOMAIN CONTAINING 1B, ISOFORM E"/>
    <property type="match status" value="1"/>
</dbReference>
<dbReference type="InterPro" id="IPR051482">
    <property type="entry name" value="Cholesterol_transport"/>
</dbReference>
<dbReference type="GO" id="GO:0032934">
    <property type="term" value="F:sterol binding"/>
    <property type="evidence" value="ECO:0007669"/>
    <property type="project" value="TreeGrafter"/>
</dbReference>
<feature type="compositionally biased region" description="Low complexity" evidence="7">
    <location>
        <begin position="338"/>
        <end position="351"/>
    </location>
</feature>
<keyword evidence="6" id="KW-0175">Coiled coil</keyword>
<dbReference type="EMBL" id="KZ995698">
    <property type="protein sequence ID" value="RKO90156.1"/>
    <property type="molecule type" value="Genomic_DNA"/>
</dbReference>
<dbReference type="Pfam" id="PF00169">
    <property type="entry name" value="PH"/>
    <property type="match status" value="1"/>
</dbReference>
<keyword evidence="5" id="KW-0472">Membrane</keyword>
<dbReference type="GO" id="GO:0005739">
    <property type="term" value="C:mitochondrion"/>
    <property type="evidence" value="ECO:0007669"/>
    <property type="project" value="TreeGrafter"/>
</dbReference>
<proteinExistence type="inferred from homology"/>
<keyword evidence="11" id="KW-1185">Reference proteome</keyword>
<dbReference type="Gene3D" id="2.30.29.30">
    <property type="entry name" value="Pleckstrin-homology domain (PH domain)/Phosphotyrosine-binding domain (PTB)"/>
    <property type="match status" value="2"/>
</dbReference>
<dbReference type="InterPro" id="IPR004148">
    <property type="entry name" value="BAR_dom"/>
</dbReference>
<organism evidence="10 11">
    <name type="scientific">Blyttiomyces helicus</name>
    <dbReference type="NCBI Taxonomy" id="388810"/>
    <lineage>
        <taxon>Eukaryota</taxon>
        <taxon>Fungi</taxon>
        <taxon>Fungi incertae sedis</taxon>
        <taxon>Chytridiomycota</taxon>
        <taxon>Chytridiomycota incertae sedis</taxon>
        <taxon>Chytridiomycetes</taxon>
        <taxon>Chytridiomycetes incertae sedis</taxon>
        <taxon>Blyttiomyces</taxon>
    </lineage>
</organism>
<dbReference type="GO" id="GO:0005886">
    <property type="term" value="C:plasma membrane"/>
    <property type="evidence" value="ECO:0007669"/>
    <property type="project" value="TreeGrafter"/>
</dbReference>
<feature type="domain" description="PH" evidence="8">
    <location>
        <begin position="188"/>
        <end position="310"/>
    </location>
</feature>
<evidence type="ECO:0000256" key="7">
    <source>
        <dbReference type="SAM" id="MobiDB-lite"/>
    </source>
</evidence>
<reference evidence="11" key="1">
    <citation type="journal article" date="2018" name="Nat. Microbiol.">
        <title>Leveraging single-cell genomics to expand the fungal tree of life.</title>
        <authorList>
            <person name="Ahrendt S.R."/>
            <person name="Quandt C.A."/>
            <person name="Ciobanu D."/>
            <person name="Clum A."/>
            <person name="Salamov A."/>
            <person name="Andreopoulos B."/>
            <person name="Cheng J.F."/>
            <person name="Woyke T."/>
            <person name="Pelin A."/>
            <person name="Henrissat B."/>
            <person name="Reynolds N.K."/>
            <person name="Benny G.L."/>
            <person name="Smith M.E."/>
            <person name="James T.Y."/>
            <person name="Grigoriev I.V."/>
        </authorList>
    </citation>
    <scope>NUCLEOTIDE SEQUENCE [LARGE SCALE GENOMIC DNA]</scope>
</reference>
<accession>A0A4P9WHY1</accession>
<dbReference type="OrthoDB" id="10070851at2759"/>
<dbReference type="GO" id="GO:0005789">
    <property type="term" value="C:endoplasmic reticulum membrane"/>
    <property type="evidence" value="ECO:0007669"/>
    <property type="project" value="TreeGrafter"/>
</dbReference>
<evidence type="ECO:0000256" key="3">
    <source>
        <dbReference type="ARBA" id="ARBA00022692"/>
    </source>
</evidence>
<protein>
    <submittedName>
        <fullName evidence="10">Uncharacterized protein</fullName>
    </submittedName>
</protein>
<gene>
    <name evidence="10" type="ORF">BDK51DRAFT_30167</name>
</gene>
<dbReference type="GO" id="GO:0032541">
    <property type="term" value="C:cortical endoplasmic reticulum"/>
    <property type="evidence" value="ECO:0007669"/>
    <property type="project" value="TreeGrafter"/>
</dbReference>
<evidence type="ECO:0000256" key="6">
    <source>
        <dbReference type="SAM" id="Coils"/>
    </source>
</evidence>
<dbReference type="SMART" id="SM00233">
    <property type="entry name" value="PH"/>
    <property type="match status" value="1"/>
</dbReference>
<dbReference type="Pfam" id="PF02893">
    <property type="entry name" value="GRAM"/>
    <property type="match status" value="1"/>
</dbReference>
<evidence type="ECO:0000256" key="5">
    <source>
        <dbReference type="ARBA" id="ARBA00023136"/>
    </source>
</evidence>
<keyword evidence="4" id="KW-1133">Transmembrane helix</keyword>
<evidence type="ECO:0000256" key="2">
    <source>
        <dbReference type="ARBA" id="ARBA00006582"/>
    </source>
</evidence>
<feature type="domain" description="VASt" evidence="9">
    <location>
        <begin position="715"/>
        <end position="877"/>
    </location>
</feature>
<feature type="compositionally biased region" description="Acidic residues" evidence="7">
    <location>
        <begin position="390"/>
        <end position="412"/>
    </location>
</feature>
<dbReference type="PANTHER" id="PTHR23319:SF4">
    <property type="entry name" value="GRAM DOMAIN CONTAINING 1B, ISOFORM E"/>
    <property type="match status" value="1"/>
</dbReference>
<sequence>VDDLLDDRLPTLQAFLREDEMRKTFDKIQLNYDTAIAKYATLSKTKEASALKEACDEFVLFDVRKQYIRASLDYAYKIILFKDHLNVLKRTLELVTGNKLKLMKRSYEEVNAGEDLEGKPVHFSPDVTSERHVANPLLQRYQEAIMRAKPASTDSAMASQPITIITPPVSSAGGRPVSNLPAPIPTGPTEKEGYLFKRTIPKGPLAVPVWARRYCSIKDGGFSYSSPGSGGKDRGVVMSTTMLNVLLCSVKAARTEDRRFCFEIATSKKRSFILQAIASPLIQPVFDRYSTAESEEEMQSWISTFEAAKWHAANMKNINPCRLPGLELLSHASPSEDSGATGATSSATTGTPTDAEEDGMVMRPVRRFRCKRPVKEPTPTVGPSTTGGSETDEGTEAYDSNGEDDGEVESDDEKVPSGRASESLQEASCEALKYPDLPSEKRNKELHGVLKSVPRSDSLLMGKLDAVANNIDMLALLETILTRLRINKCKIAFSCSFQKKEIAVQGKIYLTQNRICFHSNILGFITNLVIMLKDVTSITRVKGTFYNSIVVATADATQTFKTFLKDDVKNFNAIKLAWQNANDANAVPLQELYESITASFKERSTLPRKANDDLAPKLENSEAVGTSASAGSGPEGDKTLPRSTSLQKRERAPLIASNLCFSSVLSEFENAAIELLYLTAPAIRRRNIFPTSEYDLPASVPTPAGEVPCGCTEHIEKKDVDVVLPVPPRKLYDMLFGVSKLPFWEKFHKKRGEWARTTTPWSETGEKTREVKYMMPLNNPMVKIKEAEVTQTEVVSKCVDHLSVTAGIPYSDAFSPISRYCITWVSKDSCRLAVSYGLRWFKSPMVKGIIKTAAMKGLAESSQDLIQLLRSEINTEIAVQGGTVPAGSGSNLTLATAGAASDGSSGGASASPSSSGAATGGKQNILGKFLEPLGIDPSQLAWALLVISLLMNAIGFWRGTGTGKNISTHALFPDNLQREKTIEMGMLDWGAEVNMRGGPYAESMNRFLASHFSLQALLPNSTPALTPSPRARQLYGSSSRAAAFSRLASLQETLKDVRYDLARASREVDRLDKEAFWAMFGNFIGDRVEGCAAASGETSGELGLGGGCSQDWDVIVTEFGKRNHTLYRADLGQVTVATAVIPLISEKGIDGQCDLCSDVDVKLSAKGLIVLDQFEYRDR</sequence>
<dbReference type="Gene3D" id="1.20.1270.60">
    <property type="entry name" value="Arfaptin homology (AH) domain/BAR domain"/>
    <property type="match status" value="1"/>
</dbReference>
<dbReference type="InterPro" id="IPR027267">
    <property type="entry name" value="AH/BAR_dom_sf"/>
</dbReference>
<dbReference type="AlphaFoldDB" id="A0A4P9WHY1"/>
<dbReference type="GO" id="GO:0032366">
    <property type="term" value="P:intracellular sterol transport"/>
    <property type="evidence" value="ECO:0007669"/>
    <property type="project" value="TreeGrafter"/>
</dbReference>
<keyword evidence="3" id="KW-0812">Transmembrane</keyword>
<dbReference type="GO" id="GO:0120015">
    <property type="term" value="F:sterol transfer activity"/>
    <property type="evidence" value="ECO:0007669"/>
    <property type="project" value="TreeGrafter"/>
</dbReference>
<evidence type="ECO:0000259" key="8">
    <source>
        <dbReference type="PROSITE" id="PS50003"/>
    </source>
</evidence>
<dbReference type="SUPFAM" id="SSF103657">
    <property type="entry name" value="BAR/IMD domain-like"/>
    <property type="match status" value="1"/>
</dbReference>
<feature type="compositionally biased region" description="Low complexity" evidence="7">
    <location>
        <begin position="377"/>
        <end position="389"/>
    </location>
</feature>
<evidence type="ECO:0000256" key="1">
    <source>
        <dbReference type="ARBA" id="ARBA00004167"/>
    </source>
</evidence>
<evidence type="ECO:0000259" key="9">
    <source>
        <dbReference type="PROSITE" id="PS51778"/>
    </source>
</evidence>
<evidence type="ECO:0000256" key="4">
    <source>
        <dbReference type="ARBA" id="ARBA00022989"/>
    </source>
</evidence>
<dbReference type="InterPro" id="IPR011993">
    <property type="entry name" value="PH-like_dom_sf"/>
</dbReference>
<comment type="similarity">
    <text evidence="2">Belongs to the YSP2 family.</text>
</comment>
<dbReference type="SUPFAM" id="SSF50729">
    <property type="entry name" value="PH domain-like"/>
    <property type="match status" value="1"/>
</dbReference>
<feature type="coiled-coil region" evidence="6">
    <location>
        <begin position="1047"/>
        <end position="1074"/>
    </location>
</feature>
<dbReference type="GO" id="GO:0140268">
    <property type="term" value="C:endoplasmic reticulum-plasma membrane contact site"/>
    <property type="evidence" value="ECO:0007669"/>
    <property type="project" value="TreeGrafter"/>
</dbReference>
<dbReference type="InterPro" id="IPR031968">
    <property type="entry name" value="VASt"/>
</dbReference>
<comment type="subcellular location">
    <subcellularLocation>
        <location evidence="1">Membrane</location>
        <topology evidence="1">Single-pass membrane protein</topology>
    </subcellularLocation>
</comment>
<dbReference type="PROSITE" id="PS51778">
    <property type="entry name" value="VAST"/>
    <property type="match status" value="1"/>
</dbReference>
<dbReference type="SMART" id="SM00568">
    <property type="entry name" value="GRAM"/>
    <property type="match status" value="1"/>
</dbReference>
<dbReference type="PROSITE" id="PS50003">
    <property type="entry name" value="PH_DOMAIN"/>
    <property type="match status" value="1"/>
</dbReference>
<dbReference type="Pfam" id="PF16016">
    <property type="entry name" value="VASt"/>
    <property type="match status" value="1"/>
</dbReference>
<feature type="region of interest" description="Disordered" evidence="7">
    <location>
        <begin position="612"/>
        <end position="647"/>
    </location>
</feature>